<evidence type="ECO:0000256" key="2">
    <source>
        <dbReference type="SAM" id="MobiDB-lite"/>
    </source>
</evidence>
<feature type="domain" description="Phlebovirus glycoprotein G2 fusion" evidence="4">
    <location>
        <begin position="2"/>
        <end position="116"/>
    </location>
</feature>
<comment type="caution">
    <text evidence="5">The sequence shown here is derived from an EMBL/GenBank/DDBJ whole genome shotgun (WGS) entry which is preliminary data.</text>
</comment>
<keyword evidence="3" id="KW-0472">Membrane</keyword>
<proteinExistence type="predicted"/>
<feature type="coiled-coil region" evidence="1">
    <location>
        <begin position="474"/>
        <end position="536"/>
    </location>
</feature>
<dbReference type="EMBL" id="JAVFWL010000006">
    <property type="protein sequence ID" value="KAK6762073.1"/>
    <property type="molecule type" value="Genomic_DNA"/>
</dbReference>
<evidence type="ECO:0000256" key="1">
    <source>
        <dbReference type="SAM" id="Coils"/>
    </source>
</evidence>
<protein>
    <recommendedName>
        <fullName evidence="4">Phlebovirus glycoprotein G2 fusion domain-containing protein</fullName>
    </recommendedName>
</protein>
<evidence type="ECO:0000256" key="3">
    <source>
        <dbReference type="SAM" id="Phobius"/>
    </source>
</evidence>
<dbReference type="Proteomes" id="UP001303046">
    <property type="component" value="Unassembled WGS sequence"/>
</dbReference>
<gene>
    <name evidence="5" type="primary">Necator_chrX.g23136</name>
    <name evidence="5" type="ORF">RB195_022973</name>
</gene>
<keyword evidence="3" id="KW-1133">Transmembrane helix</keyword>
<keyword evidence="1" id="KW-0175">Coiled coil</keyword>
<dbReference type="Gene3D" id="2.60.40.3770">
    <property type="match status" value="1"/>
</dbReference>
<keyword evidence="3" id="KW-0812">Transmembrane</keyword>
<reference evidence="5 6" key="1">
    <citation type="submission" date="2023-08" db="EMBL/GenBank/DDBJ databases">
        <title>A Necator americanus chromosomal reference genome.</title>
        <authorList>
            <person name="Ilik V."/>
            <person name="Petrzelkova K.J."/>
            <person name="Pardy F."/>
            <person name="Fuh T."/>
            <person name="Niatou-Singa F.S."/>
            <person name="Gouil Q."/>
            <person name="Baker L."/>
            <person name="Ritchie M.E."/>
            <person name="Jex A.R."/>
            <person name="Gazzola D."/>
            <person name="Li H."/>
            <person name="Toshio Fujiwara R."/>
            <person name="Zhan B."/>
            <person name="Aroian R.V."/>
            <person name="Pafco B."/>
            <person name="Schwarz E.M."/>
        </authorList>
    </citation>
    <scope>NUCLEOTIDE SEQUENCE [LARGE SCALE GENOMIC DNA]</scope>
    <source>
        <strain evidence="5 6">Aroian</strain>
        <tissue evidence="5">Whole animal</tissue>
    </source>
</reference>
<name>A0ABR1EHK4_NECAM</name>
<feature type="region of interest" description="Disordered" evidence="2">
    <location>
        <begin position="556"/>
        <end position="586"/>
    </location>
</feature>
<sequence>MFTITLTSVTIPPLPLLSTQFISDGNRSALWESNVVPALKCFNQSNAKTMDCQVLENCICLPAETKANCKCKDFNIGTWFSNIRNQLPAVLPSLSFRQDPQTKVQAIVPSMETSEIILNFHDTIQTQLLVDDAVCQARATNLTGCYNSAKGAITKVISLSSQDNTQAEVTCESSFFTVPCNTTGISSKLRFSFSQARILLVCQISCGQTVTSFELGSVLKFTTSPQGLMEQLVRGETITYSEIQWPDFGHIATIFLQWYKTLIAAAVTLLAVVVLTYSYIHIRTTNYPMGDYPFNQNNFRHSKHFYKMLLSCVFKDDNKLPQQATISNKNSIFFCKYFCTYFTHLFLYRINDQFNMASSNYTKEFESITRLCGPATPTQTIGTEIGKTISNIYGQVKVAGTLDNGWKHHIIQHTCSEAGAGEQVFLINRFLRTASVTKEKLINFTKGYFYLDGLLRNKSTQKSALNKIRGKNIQKKVEKELERLDKNIADMEVELDLVAKQISEERRGLIEIKHMLADLEKRLVSSLKDNKDKNKKTILEREQCINTVKELEITKESNQEANLTEEPEQDNKHERDAIMSDDDYLT</sequence>
<dbReference type="InterPro" id="IPR009878">
    <property type="entry name" value="Phlebovirus_G2_fusion"/>
</dbReference>
<evidence type="ECO:0000313" key="6">
    <source>
        <dbReference type="Proteomes" id="UP001303046"/>
    </source>
</evidence>
<keyword evidence="6" id="KW-1185">Reference proteome</keyword>
<feature type="transmembrane region" description="Helical" evidence="3">
    <location>
        <begin position="258"/>
        <end position="280"/>
    </location>
</feature>
<dbReference type="Pfam" id="PF07245">
    <property type="entry name" value="Phlebovirus_G2"/>
    <property type="match status" value="1"/>
</dbReference>
<evidence type="ECO:0000259" key="4">
    <source>
        <dbReference type="Pfam" id="PF07245"/>
    </source>
</evidence>
<accession>A0ABR1EHK4</accession>
<organism evidence="5 6">
    <name type="scientific">Necator americanus</name>
    <name type="common">Human hookworm</name>
    <dbReference type="NCBI Taxonomy" id="51031"/>
    <lineage>
        <taxon>Eukaryota</taxon>
        <taxon>Metazoa</taxon>
        <taxon>Ecdysozoa</taxon>
        <taxon>Nematoda</taxon>
        <taxon>Chromadorea</taxon>
        <taxon>Rhabditida</taxon>
        <taxon>Rhabditina</taxon>
        <taxon>Rhabditomorpha</taxon>
        <taxon>Strongyloidea</taxon>
        <taxon>Ancylostomatidae</taxon>
        <taxon>Bunostominae</taxon>
        <taxon>Necator</taxon>
    </lineage>
</organism>
<feature type="compositionally biased region" description="Basic and acidic residues" evidence="2">
    <location>
        <begin position="569"/>
        <end position="578"/>
    </location>
</feature>
<evidence type="ECO:0000313" key="5">
    <source>
        <dbReference type="EMBL" id="KAK6762073.1"/>
    </source>
</evidence>